<dbReference type="PANTHER" id="PTHR36174:SF1">
    <property type="entry name" value="LIPID II:GLYCINE GLYCYLTRANSFERASE"/>
    <property type="match status" value="1"/>
</dbReference>
<comment type="caution">
    <text evidence="2">The sequence shown here is derived from an EMBL/GenBank/DDBJ whole genome shotgun (WGS) entry which is preliminary data.</text>
</comment>
<organism evidence="2 3">
    <name type="scientific">Sphingorhabdus pulchriflava</name>
    <dbReference type="NCBI Taxonomy" id="2292257"/>
    <lineage>
        <taxon>Bacteria</taxon>
        <taxon>Pseudomonadati</taxon>
        <taxon>Pseudomonadota</taxon>
        <taxon>Alphaproteobacteria</taxon>
        <taxon>Sphingomonadales</taxon>
        <taxon>Sphingomonadaceae</taxon>
        <taxon>Sphingorhabdus</taxon>
    </lineage>
</organism>
<evidence type="ECO:0000313" key="2">
    <source>
        <dbReference type="EMBL" id="RDV06283.1"/>
    </source>
</evidence>
<dbReference type="Gene3D" id="3.40.630.30">
    <property type="match status" value="1"/>
</dbReference>
<dbReference type="SUPFAM" id="SSF55729">
    <property type="entry name" value="Acyl-CoA N-acyltransferases (Nat)"/>
    <property type="match status" value="1"/>
</dbReference>
<dbReference type="InterPro" id="IPR016181">
    <property type="entry name" value="Acyl_CoA_acyltransferase"/>
</dbReference>
<evidence type="ECO:0000259" key="1">
    <source>
        <dbReference type="Pfam" id="PF13480"/>
    </source>
</evidence>
<dbReference type="OrthoDB" id="9773932at2"/>
<gene>
    <name evidence="2" type="ORF">DXH95_02285</name>
</gene>
<accession>A0A371BFV9</accession>
<sequence length="357" mass="38897">MNAPLLSETVIIRRANLCDANYCARLDDWVRVQRGSTPFHLTLWLSAISKATGHAAYAIVAENEAGDIKGVVPLHAVGSPLFGRALVSSGFAVGGGILAGSQGVADRLADAVWELAVELKCPTAELRGGAIPHQGWTIQSNAHANFERELAGDDEAQLLAVPRKQRAEVRKGLDKGLVIETGNGQRDLDWHYRVYAESVRNLGTPVFPRALMAETLKAFGNDADILTVLSDGKPVASVLSLYFNGAVMPYWGGGVWEARALRANDVMYYALMNHARRRGCTRFDFGRSKVDSGAYFFKKNWGFEPEPLSYSIRTADGSEPRDVNPNSAKYRSVVSAWQKLPLPIANMIGPWISKGLG</sequence>
<dbReference type="Pfam" id="PF13480">
    <property type="entry name" value="Acetyltransf_6"/>
    <property type="match status" value="1"/>
</dbReference>
<evidence type="ECO:0000313" key="3">
    <source>
        <dbReference type="Proteomes" id="UP000263833"/>
    </source>
</evidence>
<dbReference type="Proteomes" id="UP000263833">
    <property type="component" value="Unassembled WGS sequence"/>
</dbReference>
<reference evidence="3" key="1">
    <citation type="submission" date="2018-08" db="EMBL/GenBank/DDBJ databases">
        <authorList>
            <person name="Kim S.-J."/>
            <person name="Jung G.-Y."/>
        </authorList>
    </citation>
    <scope>NUCLEOTIDE SEQUENCE [LARGE SCALE GENOMIC DNA]</scope>
    <source>
        <strain evidence="3">GY_G</strain>
    </source>
</reference>
<keyword evidence="3" id="KW-1185">Reference proteome</keyword>
<dbReference type="NCBIfam" id="TIGR03019">
    <property type="entry name" value="pepcterm_femAB"/>
    <property type="match status" value="1"/>
</dbReference>
<dbReference type="InterPro" id="IPR050644">
    <property type="entry name" value="PG_Glycine_Bridge_Synth"/>
</dbReference>
<proteinExistence type="predicted"/>
<dbReference type="PANTHER" id="PTHR36174">
    <property type="entry name" value="LIPID II:GLYCINE GLYCYLTRANSFERASE"/>
    <property type="match status" value="1"/>
</dbReference>
<dbReference type="EMBL" id="QRGP01000001">
    <property type="protein sequence ID" value="RDV06283.1"/>
    <property type="molecule type" value="Genomic_DNA"/>
</dbReference>
<dbReference type="InterPro" id="IPR038740">
    <property type="entry name" value="BioF2-like_GNAT_dom"/>
</dbReference>
<name>A0A371BFV9_9SPHN</name>
<dbReference type="AlphaFoldDB" id="A0A371BFV9"/>
<dbReference type="RefSeq" id="WP_115547840.1">
    <property type="nucleotide sequence ID" value="NZ_QRGP01000001.1"/>
</dbReference>
<protein>
    <submittedName>
        <fullName evidence="2">FemAB family PEP-CTERM system-associated protein</fullName>
    </submittedName>
</protein>
<feature type="domain" description="BioF2-like acetyltransferase" evidence="1">
    <location>
        <begin position="166"/>
        <end position="298"/>
    </location>
</feature>
<dbReference type="InterPro" id="IPR017469">
    <property type="entry name" value="PEP-CTERM_FemAB-rel"/>
</dbReference>